<evidence type="ECO:0000259" key="5">
    <source>
        <dbReference type="PROSITE" id="PS50893"/>
    </source>
</evidence>
<comment type="caution">
    <text evidence="6">The sequence shown here is derived from an EMBL/GenBank/DDBJ whole genome shotgun (WGS) entry which is preliminary data.</text>
</comment>
<accession>A0A9X1M5T0</accession>
<evidence type="ECO:0000256" key="3">
    <source>
        <dbReference type="ARBA" id="ARBA00022741"/>
    </source>
</evidence>
<dbReference type="PROSITE" id="PS50893">
    <property type="entry name" value="ABC_TRANSPORTER_2"/>
    <property type="match status" value="1"/>
</dbReference>
<dbReference type="GO" id="GO:0016887">
    <property type="term" value="F:ATP hydrolysis activity"/>
    <property type="evidence" value="ECO:0007669"/>
    <property type="project" value="InterPro"/>
</dbReference>
<dbReference type="SUPFAM" id="SSF52540">
    <property type="entry name" value="P-loop containing nucleoside triphosphate hydrolases"/>
    <property type="match status" value="1"/>
</dbReference>
<organism evidence="6 7">
    <name type="scientific">Arthrobacter gengyunqii</name>
    <dbReference type="NCBI Taxonomy" id="2886940"/>
    <lineage>
        <taxon>Bacteria</taxon>
        <taxon>Bacillati</taxon>
        <taxon>Actinomycetota</taxon>
        <taxon>Actinomycetes</taxon>
        <taxon>Micrococcales</taxon>
        <taxon>Micrococcaceae</taxon>
        <taxon>Arthrobacter</taxon>
    </lineage>
</organism>
<gene>
    <name evidence="6" type="ORF">LJ751_16035</name>
</gene>
<dbReference type="EMBL" id="JAJFZP010000015">
    <property type="protein sequence ID" value="MCC3270844.1"/>
    <property type="molecule type" value="Genomic_DNA"/>
</dbReference>
<dbReference type="PANTHER" id="PTHR42734:SF6">
    <property type="entry name" value="MOLYBDATE IMPORT ATP-BINDING PROTEIN MOLC"/>
    <property type="match status" value="1"/>
</dbReference>
<sequence>MTFHSALTPAAAANAAPAAASATSEETLLQVSGLGFRYSRVRPWLFRNLGFTLERGEILSILGPNARGKTTLLKCLSGLLTPREGQVTSAAAVGYVPQDHGAGGTSFTVAEMVLMGRSRHLRAYQTPRREDHDAADAAMERVGVAGWANRPYSELSGGQRQLVLIARAVASGSELLVLDEPASALDLHNQSRVLGVLAGLAADGMGVIMTTHHPDHALHVSRNALLFVGSDDTRWGPTDQMLTSSALSAVYGLPICTPTVGTDSGNRVIAVPDFGPSCRKDCGVPFATAPSDAAPVASARLTSVPLRKDLS</sequence>
<dbReference type="InterPro" id="IPR003439">
    <property type="entry name" value="ABC_transporter-like_ATP-bd"/>
</dbReference>
<dbReference type="Proteomes" id="UP001139264">
    <property type="component" value="Unassembled WGS sequence"/>
</dbReference>
<dbReference type="InterPro" id="IPR050153">
    <property type="entry name" value="Metal_Ion_Import_ABC"/>
</dbReference>
<dbReference type="InterPro" id="IPR027417">
    <property type="entry name" value="P-loop_NTPase"/>
</dbReference>
<evidence type="ECO:0000256" key="2">
    <source>
        <dbReference type="ARBA" id="ARBA00022448"/>
    </source>
</evidence>
<dbReference type="PROSITE" id="PS00211">
    <property type="entry name" value="ABC_TRANSPORTER_1"/>
    <property type="match status" value="1"/>
</dbReference>
<keyword evidence="2" id="KW-0813">Transport</keyword>
<keyword evidence="3" id="KW-0547">Nucleotide-binding</keyword>
<feature type="domain" description="ABC transporter" evidence="5">
    <location>
        <begin position="29"/>
        <end position="254"/>
    </location>
</feature>
<evidence type="ECO:0000256" key="4">
    <source>
        <dbReference type="ARBA" id="ARBA00022840"/>
    </source>
</evidence>
<dbReference type="GO" id="GO:0005524">
    <property type="term" value="F:ATP binding"/>
    <property type="evidence" value="ECO:0007669"/>
    <property type="project" value="UniProtKB-KW"/>
</dbReference>
<evidence type="ECO:0000256" key="1">
    <source>
        <dbReference type="ARBA" id="ARBA00005417"/>
    </source>
</evidence>
<dbReference type="RefSeq" id="WP_227909132.1">
    <property type="nucleotide sequence ID" value="NZ_CP095461.1"/>
</dbReference>
<proteinExistence type="inferred from homology"/>
<dbReference type="InterPro" id="IPR003593">
    <property type="entry name" value="AAA+_ATPase"/>
</dbReference>
<dbReference type="AlphaFoldDB" id="A0A9X1M5T0"/>
<dbReference type="InterPro" id="IPR017871">
    <property type="entry name" value="ABC_transporter-like_CS"/>
</dbReference>
<evidence type="ECO:0000313" key="7">
    <source>
        <dbReference type="Proteomes" id="UP001139264"/>
    </source>
</evidence>
<dbReference type="Gene3D" id="3.40.50.300">
    <property type="entry name" value="P-loop containing nucleotide triphosphate hydrolases"/>
    <property type="match status" value="1"/>
</dbReference>
<comment type="similarity">
    <text evidence="1">Belongs to the ABC transporter superfamily.</text>
</comment>
<evidence type="ECO:0000313" key="6">
    <source>
        <dbReference type="EMBL" id="MCC3270844.1"/>
    </source>
</evidence>
<reference evidence="6" key="1">
    <citation type="submission" date="2021-10" db="EMBL/GenBank/DDBJ databases">
        <title>Novel species in genus Arthrobacter.</title>
        <authorList>
            <person name="Liu Y."/>
        </authorList>
    </citation>
    <scope>NUCLEOTIDE SEQUENCE</scope>
    <source>
        <strain evidence="6">Zg-Y809</strain>
    </source>
</reference>
<dbReference type="SMART" id="SM00382">
    <property type="entry name" value="AAA"/>
    <property type="match status" value="1"/>
</dbReference>
<dbReference type="PANTHER" id="PTHR42734">
    <property type="entry name" value="METAL TRANSPORT SYSTEM ATP-BINDING PROTEIN TM_0124-RELATED"/>
    <property type="match status" value="1"/>
</dbReference>
<keyword evidence="4 6" id="KW-0067">ATP-binding</keyword>
<dbReference type="Pfam" id="PF00005">
    <property type="entry name" value="ABC_tran"/>
    <property type="match status" value="1"/>
</dbReference>
<name>A0A9X1M5T0_9MICC</name>
<protein>
    <submittedName>
        <fullName evidence="6">ABC transporter ATP-binding protein</fullName>
    </submittedName>
</protein>